<comment type="caution">
    <text evidence="1">The sequence shown here is derived from an EMBL/GenBank/DDBJ whole genome shotgun (WGS) entry which is preliminary data.</text>
</comment>
<evidence type="ECO:0000313" key="2">
    <source>
        <dbReference type="Proteomes" id="UP001227268"/>
    </source>
</evidence>
<reference evidence="1" key="1">
    <citation type="submission" date="2023-04" db="EMBL/GenBank/DDBJ databases">
        <title>Draft Genome sequencing of Naganishia species isolated from polar environments using Oxford Nanopore Technology.</title>
        <authorList>
            <person name="Leo P."/>
            <person name="Venkateswaran K."/>
        </authorList>
    </citation>
    <scope>NUCLEOTIDE SEQUENCE</scope>
    <source>
        <strain evidence="1">MNA-CCFEE 5423</strain>
    </source>
</reference>
<protein>
    <submittedName>
        <fullName evidence="1">Uncharacterized protein</fullName>
    </submittedName>
</protein>
<evidence type="ECO:0000313" key="1">
    <source>
        <dbReference type="EMBL" id="KAJ9103906.1"/>
    </source>
</evidence>
<keyword evidence="2" id="KW-1185">Reference proteome</keyword>
<gene>
    <name evidence="1" type="ORF">QFC21_002369</name>
</gene>
<dbReference type="Proteomes" id="UP001227268">
    <property type="component" value="Unassembled WGS sequence"/>
</dbReference>
<dbReference type="EMBL" id="JASBWT010000006">
    <property type="protein sequence ID" value="KAJ9103906.1"/>
    <property type="molecule type" value="Genomic_DNA"/>
</dbReference>
<name>A0ACC2VYL9_9TREE</name>
<sequence length="817" mass="90669">MPWTAQPKAVPLQLLFSSIDPRIGDPAHNLFQNPRAAPSPPTRQEPQQAEQIQRNDGMELSTGYNLTSADEVHNHKITTRHKRSSRILPYSKEGSDSVDLLKLVATGVEKKKSLGRIASFFGLAKKKNGVSGDDFDSHQAPMLNQEEARPPEHTASDRNRSGTTRTPSKTTISRAMTPGHPAKPLPSVPLEPRNSLAESSQETRFRRFVYNPTQSRKTAIENEKGEPGDAEAAETTKLDNRRTRFTTGLRNSVLGLLVQVRDGKSNRSETLTGKTDEKDTRQKQNQKRQIRSIGVSHEMLRNRDPSFTPPRKRNKSLTELNIGNPVLVIPPSYKTLLPLEVAQNDPAIRHRGQATFYMTAPEPKERRGLARSRASELPTLASNNNKVAGDEVCEPWLVEALGSLDEEDASTRDLRGRSQGREKATTPSQEIIRQTKASWTGQTQVNNTPVGNSLLKDHHIESQPLITRSQTVQRTVRKENRAPRLSLWSDNYLSDDASKPSIKYKSVRNGYPRRQTQTFHEVPTSRYSGSKFSEMQTHRSSRRLQAITGVPCESEYQRKQRKVKEYCNIHERNNEGSRYQRIPTRTSSMLPLHDRRESSVYFMSGGPTTPPPSSPLPAIPTSDSLTSCRSSTTKASLLYTPVSPIPTLSTSASTWSWRLNTDSPGSQLLNKMKTATDVVGKTHKPNMIPTKRHVQQQSITSSLSSAGLLDDVPRQSRQMKSPPVRASRYGQQSTVDGSKATPLHCYNSDIRPTSKAALTTTFASARLPESSQEATTSKTQQEGSQSSKSTASDSAGSPSSIVNLYMSRSQQTIAATD</sequence>
<proteinExistence type="predicted"/>
<accession>A0ACC2VYL9</accession>
<organism evidence="1 2">
    <name type="scientific">Naganishia friedmannii</name>
    <dbReference type="NCBI Taxonomy" id="89922"/>
    <lineage>
        <taxon>Eukaryota</taxon>
        <taxon>Fungi</taxon>
        <taxon>Dikarya</taxon>
        <taxon>Basidiomycota</taxon>
        <taxon>Agaricomycotina</taxon>
        <taxon>Tremellomycetes</taxon>
        <taxon>Filobasidiales</taxon>
        <taxon>Filobasidiaceae</taxon>
        <taxon>Naganishia</taxon>
    </lineage>
</organism>